<reference evidence="1 2" key="1">
    <citation type="submission" date="2019-05" db="EMBL/GenBank/DDBJ databases">
        <title>Emergence of the Ug99 lineage of the wheat stem rust pathogen through somatic hybridization.</title>
        <authorList>
            <person name="Li F."/>
            <person name="Upadhyaya N.M."/>
            <person name="Sperschneider J."/>
            <person name="Matny O."/>
            <person name="Nguyen-Phuc H."/>
            <person name="Mago R."/>
            <person name="Raley C."/>
            <person name="Miller M.E."/>
            <person name="Silverstein K.A.T."/>
            <person name="Henningsen E."/>
            <person name="Hirsch C.D."/>
            <person name="Visser B."/>
            <person name="Pretorius Z.A."/>
            <person name="Steffenson B.J."/>
            <person name="Schwessinger B."/>
            <person name="Dodds P.N."/>
            <person name="Figueroa M."/>
        </authorList>
    </citation>
    <scope>NUCLEOTIDE SEQUENCE [LARGE SCALE GENOMIC DNA]</scope>
    <source>
        <strain evidence="1 2">Ug99</strain>
    </source>
</reference>
<evidence type="ECO:0000313" key="2">
    <source>
        <dbReference type="Proteomes" id="UP000325313"/>
    </source>
</evidence>
<sequence length="109" mass="12502">MQGGLSTPNPTTTNNSLTFLHNSQQVHHPSSPFHRVGIESWPIDIGIDQTTLGGAHHQEDDRVPLNIETIESVSYPLHWQHRLVPQRYHNRLFNHHSLVDQCHHTDKPL</sequence>
<comment type="caution">
    <text evidence="1">The sequence shown here is derived from an EMBL/GenBank/DDBJ whole genome shotgun (WGS) entry which is preliminary data.</text>
</comment>
<organism evidence="1 2">
    <name type="scientific">Puccinia graminis f. sp. tritici</name>
    <dbReference type="NCBI Taxonomy" id="56615"/>
    <lineage>
        <taxon>Eukaryota</taxon>
        <taxon>Fungi</taxon>
        <taxon>Dikarya</taxon>
        <taxon>Basidiomycota</taxon>
        <taxon>Pucciniomycotina</taxon>
        <taxon>Pucciniomycetes</taxon>
        <taxon>Pucciniales</taxon>
        <taxon>Pucciniaceae</taxon>
        <taxon>Puccinia</taxon>
    </lineage>
</organism>
<gene>
    <name evidence="1" type="ORF">PGTUg99_010176</name>
</gene>
<proteinExistence type="predicted"/>
<accession>A0A5B0N745</accession>
<name>A0A5B0N745_PUCGR</name>
<protein>
    <submittedName>
        <fullName evidence="1">Uncharacterized protein</fullName>
    </submittedName>
</protein>
<dbReference type="AlphaFoldDB" id="A0A5B0N745"/>
<evidence type="ECO:0000313" key="1">
    <source>
        <dbReference type="EMBL" id="KAA1085101.1"/>
    </source>
</evidence>
<dbReference type="EMBL" id="VDEP01000418">
    <property type="protein sequence ID" value="KAA1085101.1"/>
    <property type="molecule type" value="Genomic_DNA"/>
</dbReference>
<dbReference type="Proteomes" id="UP000325313">
    <property type="component" value="Unassembled WGS sequence"/>
</dbReference>